<feature type="binding site" evidence="8">
    <location>
        <position position="121"/>
    </location>
    <ligand>
        <name>(6S)-5-formyl-5,6,7,8-tetrahydrofolate</name>
        <dbReference type="ChEBI" id="CHEBI:57457"/>
    </ligand>
</feature>
<dbReference type="InterPro" id="IPR027417">
    <property type="entry name" value="P-loop_NTPase"/>
</dbReference>
<evidence type="ECO:0000256" key="9">
    <source>
        <dbReference type="RuleBase" id="RU003313"/>
    </source>
</evidence>
<dbReference type="EMBL" id="BMZQ01000002">
    <property type="protein sequence ID" value="GHD17391.1"/>
    <property type="molecule type" value="Genomic_DNA"/>
</dbReference>
<dbReference type="RefSeq" id="WP_189504570.1">
    <property type="nucleotide sequence ID" value="NZ_BMZQ01000002.1"/>
</dbReference>
<evidence type="ECO:0000256" key="3">
    <source>
        <dbReference type="ARBA" id="ARBA00022741"/>
    </source>
</evidence>
<dbReference type="Pfam" id="PF01926">
    <property type="entry name" value="MMR_HSR1"/>
    <property type="match status" value="1"/>
</dbReference>
<evidence type="ECO:0000256" key="8">
    <source>
        <dbReference type="HAMAP-Rule" id="MF_00379"/>
    </source>
</evidence>
<gene>
    <name evidence="8 11" type="primary">mnmE</name>
    <name evidence="8" type="synonym">trmE</name>
    <name evidence="11" type="ORF">GCM10016234_26490</name>
</gene>
<dbReference type="CDD" id="cd04164">
    <property type="entry name" value="trmE"/>
    <property type="match status" value="1"/>
</dbReference>
<dbReference type="InterPro" id="IPR031168">
    <property type="entry name" value="G_TrmE"/>
</dbReference>
<dbReference type="InterPro" id="IPR006073">
    <property type="entry name" value="GTP-bd"/>
</dbReference>
<dbReference type="InterPro" id="IPR004520">
    <property type="entry name" value="GTPase_MnmE"/>
</dbReference>
<evidence type="ECO:0000313" key="12">
    <source>
        <dbReference type="Proteomes" id="UP000630142"/>
    </source>
</evidence>
<accession>A0A8J3DZG9</accession>
<dbReference type="GO" id="GO:0030488">
    <property type="term" value="P:tRNA methylation"/>
    <property type="evidence" value="ECO:0007669"/>
    <property type="project" value="TreeGrafter"/>
</dbReference>
<evidence type="ECO:0000313" key="11">
    <source>
        <dbReference type="EMBL" id="GHD17391.1"/>
    </source>
</evidence>
<evidence type="ECO:0000256" key="1">
    <source>
        <dbReference type="ARBA" id="ARBA00011043"/>
    </source>
</evidence>
<dbReference type="PROSITE" id="PS51709">
    <property type="entry name" value="G_TRME"/>
    <property type="match status" value="1"/>
</dbReference>
<feature type="binding site" evidence="8">
    <location>
        <position position="232"/>
    </location>
    <ligand>
        <name>Mg(2+)</name>
        <dbReference type="ChEBI" id="CHEBI:18420"/>
    </ligand>
</feature>
<feature type="binding site" evidence="8">
    <location>
        <position position="24"/>
    </location>
    <ligand>
        <name>(6S)-5-formyl-5,6,7,8-tetrahydrofolate</name>
        <dbReference type="ChEBI" id="CHEBI:57457"/>
    </ligand>
</feature>
<keyword evidence="12" id="KW-1185">Reference proteome</keyword>
<reference evidence="11" key="1">
    <citation type="journal article" date="2014" name="Int. J. Syst. Evol. Microbiol.">
        <title>Complete genome sequence of Corynebacterium casei LMG S-19264T (=DSM 44701T), isolated from a smear-ripened cheese.</title>
        <authorList>
            <consortium name="US DOE Joint Genome Institute (JGI-PGF)"/>
            <person name="Walter F."/>
            <person name="Albersmeier A."/>
            <person name="Kalinowski J."/>
            <person name="Ruckert C."/>
        </authorList>
    </citation>
    <scope>NUCLEOTIDE SEQUENCE</scope>
    <source>
        <strain evidence="11">KCTC 42249</strain>
    </source>
</reference>
<proteinExistence type="inferred from homology"/>
<sequence length="436" mass="46797">MANSSDTIYALSSGALPAGIAVVRISGPAAETILKRLTGKAVEPRIARLLVLRDEQGGILDQALTLFFPEGMSFTGEAVVELHLHGGKAVLRAVLDAIAVFPNTRPAEAGEFTRRAFINGRMDLTSAEGVADLISAETDAQRRFALSNAVGDQERLYSSWREKLIEARALIEADLDFSDEGDVPGSVADAVMEQVHALRVAVKDHLSQTRRGEILRDGFRIAIIGEPNVGKSSLLNALARRDVAIVSDEAGTTRDLIEVALDLGGYKVVLIDTAGLRETENKVERIGIERARNAAQQADLVLLLHVAGTEKPSLDLPVQTLSIATKADLQADSVTTEAILLSTETGVGISELLTGIKHCVSVAASGASLLLPSRERHVQHLRQAHHALERSEWSNLPIELLAEELRIAADHLGHITGAIGVDDLLDVIFTRFCIGK</sequence>
<dbReference type="CDD" id="cd14858">
    <property type="entry name" value="TrmE_N"/>
    <property type="match status" value="1"/>
</dbReference>
<feature type="binding site" evidence="8">
    <location>
        <position position="436"/>
    </location>
    <ligand>
        <name>(6S)-5-formyl-5,6,7,8-tetrahydrofolate</name>
        <dbReference type="ChEBI" id="CHEBI:57457"/>
    </ligand>
</feature>
<feature type="binding site" evidence="8">
    <location>
        <begin position="228"/>
        <end position="233"/>
    </location>
    <ligand>
        <name>GTP</name>
        <dbReference type="ChEBI" id="CHEBI:37565"/>
    </ligand>
</feature>
<dbReference type="GO" id="GO:0046872">
    <property type="term" value="F:metal ion binding"/>
    <property type="evidence" value="ECO:0007669"/>
    <property type="project" value="UniProtKB-KW"/>
</dbReference>
<dbReference type="Proteomes" id="UP000630142">
    <property type="component" value="Unassembled WGS sequence"/>
</dbReference>
<name>A0A8J3DZG9_9HYPH</name>
<comment type="caution">
    <text evidence="11">The sequence shown here is derived from an EMBL/GenBank/DDBJ whole genome shotgun (WGS) entry which is preliminary data.</text>
</comment>
<dbReference type="PANTHER" id="PTHR42714:SF2">
    <property type="entry name" value="TRNA MODIFICATION GTPASE GTPBP3, MITOCHONDRIAL"/>
    <property type="match status" value="1"/>
</dbReference>
<keyword evidence="4 8" id="KW-0378">Hydrolase</keyword>
<comment type="subcellular location">
    <subcellularLocation>
        <location evidence="8">Cytoplasm</location>
    </subcellularLocation>
</comment>
<dbReference type="InterPro" id="IPR005225">
    <property type="entry name" value="Small_GTP-bd"/>
</dbReference>
<dbReference type="HAMAP" id="MF_00379">
    <property type="entry name" value="GTPase_MnmE"/>
    <property type="match status" value="1"/>
</dbReference>
<comment type="subunit">
    <text evidence="8">Homodimer. Heterotetramer of two MnmE and two MnmG subunits.</text>
</comment>
<organism evidence="11 12">
    <name type="scientific">Tianweitania populi</name>
    <dbReference type="NCBI Taxonomy" id="1607949"/>
    <lineage>
        <taxon>Bacteria</taxon>
        <taxon>Pseudomonadati</taxon>
        <taxon>Pseudomonadota</taxon>
        <taxon>Alphaproteobacteria</taxon>
        <taxon>Hyphomicrobiales</taxon>
        <taxon>Phyllobacteriaceae</taxon>
        <taxon>Tianweitania</taxon>
    </lineage>
</organism>
<dbReference type="Gene3D" id="3.30.1360.120">
    <property type="entry name" value="Probable tRNA modification gtpase trme, domain 1"/>
    <property type="match status" value="1"/>
</dbReference>
<dbReference type="EC" id="3.6.-.-" evidence="8"/>
<keyword evidence="8" id="KW-0963">Cytoplasm</keyword>
<feature type="binding site" evidence="8">
    <location>
        <begin position="247"/>
        <end position="253"/>
    </location>
    <ligand>
        <name>GTP</name>
        <dbReference type="ChEBI" id="CHEBI:37565"/>
    </ligand>
</feature>
<dbReference type="SUPFAM" id="SSF116878">
    <property type="entry name" value="TrmE connector domain"/>
    <property type="match status" value="1"/>
</dbReference>
<feature type="domain" description="TrmE-type G" evidence="10">
    <location>
        <begin position="218"/>
        <end position="361"/>
    </location>
</feature>
<dbReference type="InterPro" id="IPR018948">
    <property type="entry name" value="GTP-bd_TrmE_N"/>
</dbReference>
<feature type="binding site" evidence="8">
    <location>
        <position position="253"/>
    </location>
    <ligand>
        <name>Mg(2+)</name>
        <dbReference type="ChEBI" id="CHEBI:18420"/>
    </ligand>
</feature>
<reference evidence="11" key="2">
    <citation type="submission" date="2020-09" db="EMBL/GenBank/DDBJ databases">
        <authorList>
            <person name="Sun Q."/>
            <person name="Kim S."/>
        </authorList>
    </citation>
    <scope>NUCLEOTIDE SEQUENCE</scope>
    <source>
        <strain evidence="11">KCTC 42249</strain>
    </source>
</reference>
<dbReference type="Gene3D" id="3.40.50.300">
    <property type="entry name" value="P-loop containing nucleotide triphosphate hydrolases"/>
    <property type="match status" value="1"/>
</dbReference>
<dbReference type="Pfam" id="PF12631">
    <property type="entry name" value="MnmE_helical"/>
    <property type="match status" value="1"/>
</dbReference>
<dbReference type="NCBIfam" id="TIGR00450">
    <property type="entry name" value="mnmE_trmE_thdF"/>
    <property type="match status" value="1"/>
</dbReference>
<dbReference type="GO" id="GO:0003924">
    <property type="term" value="F:GTPase activity"/>
    <property type="evidence" value="ECO:0007669"/>
    <property type="project" value="UniProtKB-UniRule"/>
</dbReference>
<dbReference type="InterPro" id="IPR027368">
    <property type="entry name" value="MnmE_dom2"/>
</dbReference>
<evidence type="ECO:0000259" key="10">
    <source>
        <dbReference type="PROSITE" id="PS51709"/>
    </source>
</evidence>
<comment type="caution">
    <text evidence="8">Lacks conserved residue(s) required for the propagation of feature annotation.</text>
</comment>
<keyword evidence="3 8" id="KW-0547">Nucleotide-binding</keyword>
<dbReference type="Pfam" id="PF10396">
    <property type="entry name" value="TrmE_N"/>
    <property type="match status" value="1"/>
</dbReference>
<keyword evidence="7 8" id="KW-0342">GTP-binding</keyword>
<comment type="similarity">
    <text evidence="1 8 9">Belongs to the TRAFAC class TrmE-Era-EngA-EngB-Septin-like GTPase superfamily. TrmE GTPase family.</text>
</comment>
<dbReference type="PANTHER" id="PTHR42714">
    <property type="entry name" value="TRNA MODIFICATION GTPASE GTPBP3"/>
    <property type="match status" value="1"/>
</dbReference>
<dbReference type="Gene3D" id="1.20.120.430">
    <property type="entry name" value="tRNA modification GTPase MnmE domain 2"/>
    <property type="match status" value="1"/>
</dbReference>
<dbReference type="AlphaFoldDB" id="A0A8J3DZG9"/>
<dbReference type="PRINTS" id="PR00449">
    <property type="entry name" value="RASTRNSFRMNG"/>
</dbReference>
<dbReference type="FunFam" id="3.30.1360.120:FF:000007">
    <property type="entry name" value="tRNA modification GTPase GTPBP3, mitochondrial"/>
    <property type="match status" value="1"/>
</dbReference>
<dbReference type="NCBIfam" id="NF003661">
    <property type="entry name" value="PRK05291.1-3"/>
    <property type="match status" value="1"/>
</dbReference>
<dbReference type="GO" id="GO:0005525">
    <property type="term" value="F:GTP binding"/>
    <property type="evidence" value="ECO:0007669"/>
    <property type="project" value="UniProtKB-UniRule"/>
</dbReference>
<protein>
    <recommendedName>
        <fullName evidence="8">tRNA modification GTPase MnmE</fullName>
        <ecNumber evidence="8">3.6.-.-</ecNumber>
    </recommendedName>
</protein>
<dbReference type="NCBIfam" id="TIGR00231">
    <property type="entry name" value="small_GTP"/>
    <property type="match status" value="1"/>
</dbReference>
<keyword evidence="2 8" id="KW-0819">tRNA processing</keyword>
<evidence type="ECO:0000256" key="6">
    <source>
        <dbReference type="ARBA" id="ARBA00022958"/>
    </source>
</evidence>
<evidence type="ECO:0000256" key="2">
    <source>
        <dbReference type="ARBA" id="ARBA00022694"/>
    </source>
</evidence>
<dbReference type="InterPro" id="IPR027266">
    <property type="entry name" value="TrmE/GcvT-like"/>
</dbReference>
<feature type="binding site" evidence="8">
    <location>
        <position position="81"/>
    </location>
    <ligand>
        <name>(6S)-5-formyl-5,6,7,8-tetrahydrofolate</name>
        <dbReference type="ChEBI" id="CHEBI:57457"/>
    </ligand>
</feature>
<dbReference type="GO" id="GO:0002098">
    <property type="term" value="P:tRNA wobble uridine modification"/>
    <property type="evidence" value="ECO:0007669"/>
    <property type="project" value="TreeGrafter"/>
</dbReference>
<comment type="cofactor">
    <cofactor evidence="8">
        <name>K(+)</name>
        <dbReference type="ChEBI" id="CHEBI:29103"/>
    </cofactor>
    <text evidence="8">Binds 1 potassium ion per subunit.</text>
</comment>
<evidence type="ECO:0000256" key="7">
    <source>
        <dbReference type="ARBA" id="ARBA00023134"/>
    </source>
</evidence>
<keyword evidence="5 8" id="KW-0460">Magnesium</keyword>
<evidence type="ECO:0000256" key="4">
    <source>
        <dbReference type="ARBA" id="ARBA00022801"/>
    </source>
</evidence>
<dbReference type="GO" id="GO:0005737">
    <property type="term" value="C:cytoplasm"/>
    <property type="evidence" value="ECO:0007669"/>
    <property type="project" value="UniProtKB-SubCell"/>
</dbReference>
<comment type="function">
    <text evidence="8">Exhibits a very high intrinsic GTPase hydrolysis rate. Involved in the addition of a carboxymethylaminomethyl (cmnm) group at the wobble position (U34) of certain tRNAs, forming tRNA-cmnm(5)s(2)U34.</text>
</comment>
<feature type="binding site" evidence="8">
    <location>
        <begin position="272"/>
        <end position="275"/>
    </location>
    <ligand>
        <name>GTP</name>
        <dbReference type="ChEBI" id="CHEBI:37565"/>
    </ligand>
</feature>
<evidence type="ECO:0000256" key="5">
    <source>
        <dbReference type="ARBA" id="ARBA00022842"/>
    </source>
</evidence>
<keyword evidence="6 8" id="KW-0630">Potassium</keyword>
<dbReference type="SUPFAM" id="SSF52540">
    <property type="entry name" value="P-loop containing nucleoside triphosphate hydrolases"/>
    <property type="match status" value="1"/>
</dbReference>
<keyword evidence="8" id="KW-0479">Metal-binding</keyword>
<dbReference type="InterPro" id="IPR025867">
    <property type="entry name" value="MnmE_helical"/>
</dbReference>